<protein>
    <submittedName>
        <fullName evidence="3">Uncharacterized protein</fullName>
    </submittedName>
</protein>
<keyword evidence="2" id="KW-0472">Membrane</keyword>
<feature type="compositionally biased region" description="Polar residues" evidence="1">
    <location>
        <begin position="115"/>
        <end position="128"/>
    </location>
</feature>
<evidence type="ECO:0000256" key="1">
    <source>
        <dbReference type="SAM" id="MobiDB-lite"/>
    </source>
</evidence>
<keyword evidence="2" id="KW-1133">Transmembrane helix</keyword>
<organism evidence="3">
    <name type="scientific">Phaeodactylum tricornutum</name>
    <name type="common">Diatom</name>
    <dbReference type="NCBI Taxonomy" id="2850"/>
    <lineage>
        <taxon>Eukaryota</taxon>
        <taxon>Sar</taxon>
        <taxon>Stramenopiles</taxon>
        <taxon>Ochrophyta</taxon>
        <taxon>Bacillariophyta</taxon>
        <taxon>Bacillariophyceae</taxon>
        <taxon>Bacillariophycidae</taxon>
        <taxon>Naviculales</taxon>
        <taxon>Phaeodactylaceae</taxon>
        <taxon>Phaeodactylum</taxon>
    </lineage>
</organism>
<feature type="region of interest" description="Disordered" evidence="1">
    <location>
        <begin position="368"/>
        <end position="415"/>
    </location>
</feature>
<dbReference type="EMBL" id="OU594946">
    <property type="protein sequence ID" value="CAG9290648.1"/>
    <property type="molecule type" value="Genomic_DNA"/>
</dbReference>
<gene>
    <name evidence="3" type="ORF">PTTT1_LOCUS45471</name>
</gene>
<reference evidence="3" key="1">
    <citation type="submission" date="2022-02" db="EMBL/GenBank/DDBJ databases">
        <authorList>
            <person name="Giguere J D."/>
        </authorList>
    </citation>
    <scope>NUCLEOTIDE SEQUENCE</scope>
    <source>
        <strain evidence="3">CCAP 1055/1</strain>
    </source>
</reference>
<feature type="transmembrane region" description="Helical" evidence="2">
    <location>
        <begin position="140"/>
        <end position="157"/>
    </location>
</feature>
<evidence type="ECO:0000313" key="3">
    <source>
        <dbReference type="EMBL" id="CAG9290648.1"/>
    </source>
</evidence>
<feature type="compositionally biased region" description="Polar residues" evidence="1">
    <location>
        <begin position="298"/>
        <end position="317"/>
    </location>
</feature>
<feature type="transmembrane region" description="Helical" evidence="2">
    <location>
        <begin position="163"/>
        <end position="182"/>
    </location>
</feature>
<dbReference type="Proteomes" id="UP000836788">
    <property type="component" value="Chromosome 5"/>
</dbReference>
<feature type="region of interest" description="Disordered" evidence="1">
    <location>
        <begin position="283"/>
        <end position="341"/>
    </location>
</feature>
<feature type="compositionally biased region" description="Basic and acidic residues" evidence="1">
    <location>
        <begin position="24"/>
        <end position="39"/>
    </location>
</feature>
<keyword evidence="2" id="KW-0812">Transmembrane</keyword>
<feature type="compositionally biased region" description="Polar residues" evidence="1">
    <location>
        <begin position="332"/>
        <end position="341"/>
    </location>
</feature>
<proteinExistence type="predicted"/>
<feature type="transmembrane region" description="Helical" evidence="2">
    <location>
        <begin position="529"/>
        <end position="550"/>
    </location>
</feature>
<dbReference type="AlphaFoldDB" id="A0A8J9SDG8"/>
<feature type="compositionally biased region" description="Basic and acidic residues" evidence="1">
    <location>
        <begin position="97"/>
        <end position="112"/>
    </location>
</feature>
<name>A0A8J9SDG8_PHATR</name>
<evidence type="ECO:0000256" key="2">
    <source>
        <dbReference type="SAM" id="Phobius"/>
    </source>
</evidence>
<feature type="transmembrane region" description="Helical" evidence="2">
    <location>
        <begin position="461"/>
        <end position="482"/>
    </location>
</feature>
<accession>A0A8J9SDG8</accession>
<feature type="compositionally biased region" description="Low complexity" evidence="1">
    <location>
        <begin position="368"/>
        <end position="402"/>
    </location>
</feature>
<feature type="region of interest" description="Disordered" evidence="1">
    <location>
        <begin position="73"/>
        <end position="128"/>
    </location>
</feature>
<feature type="compositionally biased region" description="Basic and acidic residues" evidence="1">
    <location>
        <begin position="318"/>
        <end position="331"/>
    </location>
</feature>
<feature type="region of interest" description="Disordered" evidence="1">
    <location>
        <begin position="1"/>
        <end position="59"/>
    </location>
</feature>
<feature type="compositionally biased region" description="Pro residues" evidence="1">
    <location>
        <begin position="1"/>
        <end position="10"/>
    </location>
</feature>
<sequence length="576" mass="64355">MKDSGKPPPYRRSGPHNNEEEEEGDHREDDRKPPAREISIHTTPSTTTHRDNAECDSSVDDSALTPAYAAIPTRMHTSASTPQPLLLASTPGESPDTDDRKQRPLHSSDFHKPIRNNNNNSVDTESSTPLRSRTWLNHELYFWSGASLLSVLQLLYLCLPLTALWTLLVLVISTLLFAWTALQRLRLEYRERITQHGLAAYLPESLSHTLTSQTLHEYLTDDSFGLEYRHLLLYFMPGLSNEQIEQYVDQLPPRHREELRRHGMGYFFGDGFMRLLMGEHAYRARQQQQQQQGAAAPTSLSDFPTTLSVATTPTEATDTSRRRLSYQRDDSTASSNSDLGLQISTGDLAGGHMNDAQAWSMAQWLGVRSPSSTMTPPTRSNTTSTTRGEATTATGTTSSPAAILDESNPEDDDRRLRREYADEERILTDAFWDAYRSLYASVWTPTVQTVRERITQPVTNMVVRIGLGALTLSSGIGVVGYWQGVYALPFRQTFPSSRHHGSARNHDSLGLALVQTPWDRLQFPSSESLWTTAVMGGASAGVVLFARAYWSIGRNTESTARKGAGSENEPKQQREN</sequence>